<organism evidence="5 6">
    <name type="scientific">Venustampulla echinocandica</name>
    <dbReference type="NCBI Taxonomy" id="2656787"/>
    <lineage>
        <taxon>Eukaryota</taxon>
        <taxon>Fungi</taxon>
        <taxon>Dikarya</taxon>
        <taxon>Ascomycota</taxon>
        <taxon>Pezizomycotina</taxon>
        <taxon>Leotiomycetes</taxon>
        <taxon>Helotiales</taxon>
        <taxon>Pleuroascaceae</taxon>
        <taxon>Venustampulla</taxon>
    </lineage>
</organism>
<dbReference type="AlphaFoldDB" id="A0A370TW84"/>
<keyword evidence="6" id="KW-1185">Reference proteome</keyword>
<dbReference type="RefSeq" id="XP_031872394.1">
    <property type="nucleotide sequence ID" value="XM_032012701.1"/>
</dbReference>
<feature type="region of interest" description="Disordered" evidence="3">
    <location>
        <begin position="46"/>
        <end position="74"/>
    </location>
</feature>
<dbReference type="EMBL" id="NPIC01000002">
    <property type="protein sequence ID" value="RDL39738.1"/>
    <property type="molecule type" value="Genomic_DNA"/>
</dbReference>
<dbReference type="Proteomes" id="UP000254866">
    <property type="component" value="Unassembled WGS sequence"/>
</dbReference>
<keyword evidence="2" id="KW-0175">Coiled coil</keyword>
<reference evidence="5 6" key="1">
    <citation type="journal article" date="2018" name="IMA Fungus">
        <title>IMA Genome-F 9: Draft genome sequence of Annulohypoxylon stygium, Aspergillus mulundensis, Berkeleyomyces basicola (syn. Thielaviopsis basicola), Ceratocystis smalleyi, two Cercospora beticola strains, Coleophoma cylindrospora, Fusarium fracticaudum, Phialophora cf. hyalina, and Morchella septimelata.</title>
        <authorList>
            <person name="Wingfield B.D."/>
            <person name="Bills G.F."/>
            <person name="Dong Y."/>
            <person name="Huang W."/>
            <person name="Nel W.J."/>
            <person name="Swalarsk-Parry B.S."/>
            <person name="Vaghefi N."/>
            <person name="Wilken P.M."/>
            <person name="An Z."/>
            <person name="de Beer Z.W."/>
            <person name="De Vos L."/>
            <person name="Chen L."/>
            <person name="Duong T.A."/>
            <person name="Gao Y."/>
            <person name="Hammerbacher A."/>
            <person name="Kikkert J.R."/>
            <person name="Li Y."/>
            <person name="Li H."/>
            <person name="Li K."/>
            <person name="Li Q."/>
            <person name="Liu X."/>
            <person name="Ma X."/>
            <person name="Naidoo K."/>
            <person name="Pethybridge S.J."/>
            <person name="Sun J."/>
            <person name="Steenkamp E.T."/>
            <person name="van der Nest M.A."/>
            <person name="van Wyk S."/>
            <person name="Wingfield M.J."/>
            <person name="Xiong C."/>
            <person name="Yue Q."/>
            <person name="Zhang X."/>
        </authorList>
    </citation>
    <scope>NUCLEOTIDE SEQUENCE [LARGE SCALE GENOMIC DNA]</scope>
    <source>
        <strain evidence="5 6">BP 5553</strain>
    </source>
</reference>
<protein>
    <recommendedName>
        <fullName evidence="4">Autophagy-related protein 16 domain-containing protein</fullName>
    </recommendedName>
</protein>
<dbReference type="Gene3D" id="1.20.5.170">
    <property type="match status" value="1"/>
</dbReference>
<dbReference type="InterPro" id="IPR013923">
    <property type="entry name" value="Autophagy-rel_prot_16_dom"/>
</dbReference>
<dbReference type="STRING" id="2656787.A0A370TW84"/>
<feature type="domain" description="Autophagy-related protein 16" evidence="4">
    <location>
        <begin position="7"/>
        <end position="190"/>
    </location>
</feature>
<dbReference type="Pfam" id="PF08614">
    <property type="entry name" value="ATG16"/>
    <property type="match status" value="1"/>
</dbReference>
<evidence type="ECO:0000313" key="6">
    <source>
        <dbReference type="Proteomes" id="UP000254866"/>
    </source>
</evidence>
<dbReference type="CDD" id="cd22887">
    <property type="entry name" value="Atg16_CCD"/>
    <property type="match status" value="1"/>
</dbReference>
<comment type="caution">
    <text evidence="5">The sequence shown here is derived from an EMBL/GenBank/DDBJ whole genome shotgun (WGS) entry which is preliminary data.</text>
</comment>
<dbReference type="OrthoDB" id="8949486at2759"/>
<comment type="similarity">
    <text evidence="1">Belongs to the ATG16 family.</text>
</comment>
<evidence type="ECO:0000313" key="5">
    <source>
        <dbReference type="EMBL" id="RDL39738.1"/>
    </source>
</evidence>
<name>A0A370TW84_9HELO</name>
<evidence type="ECO:0000256" key="2">
    <source>
        <dbReference type="SAM" id="Coils"/>
    </source>
</evidence>
<feature type="coiled-coil region" evidence="2">
    <location>
        <begin position="79"/>
        <end position="177"/>
    </location>
</feature>
<accession>A0A370TW84</accession>
<evidence type="ECO:0000256" key="3">
    <source>
        <dbReference type="SAM" id="MobiDB-lite"/>
    </source>
</evidence>
<dbReference type="GeneID" id="43596927"/>
<evidence type="ECO:0000259" key="4">
    <source>
        <dbReference type="Pfam" id="PF08614"/>
    </source>
</evidence>
<evidence type="ECO:0000256" key="1">
    <source>
        <dbReference type="ARBA" id="ARBA00005331"/>
    </source>
</evidence>
<gene>
    <name evidence="5" type="ORF">BP5553_04078</name>
</gene>
<proteinExistence type="inferred from homology"/>
<sequence>MASWREEYIQALQERDEREKASYQRIDDELINAFADLLARTSALEAEKAANDPAQDSKSPGSAIPTAAAEGSAQEKSHLAGALRQNGQLQSRIKLAEAELVKLRTKTRTDAKLIESLSRERASLSQKVKDRDEELRGKAKLLDKDVHDEVISLNLQLNMSEKNVKKLKTENKELIDRWMIHKGREAEAMNNTLHDQSEGR</sequence>